<sequence>MELVSQHVKKIMEECKVRARDEGLKFDDETLEYIVTNRDMIELSPKVMIPTLYDYWVHDVRVLSGKGMYEAYPSNPYETVINTRPAISYYNDNNPDWLNVMIFYHVLAHIDFFQNNLFFVNTWDVDLAGQALADKRLIAQLRSEKGRRWVDYVIEFSRGMDNLVGYHKVLDSMLRFRNQPVARLSRQDYYFDVFLQKIKKVSHNTYLKEIERFNQCKDNIATFFEPILSQYPEFEQMYKKARKDKEKPVRDIMEYIIRHSPFLRAHENQWMKCVIQIVRDTSLYFQPQIRTKIMNEGWASYWHDYLFMKDERIRGHEVDYAKVNATVTALPKVGLNPYALGLRLFEHIEDMQNRGCYSFDYFRLKDEKNRQHFDKGNKNGHDFIFKVRESMNDFTFINKFVDQEFIDHYKLFVTGKRLNRERMTWQYYIKSKKAHDYKNMVIDTLYHPPVIYVNEEKTQGALLYLVHKFENKPLKADYIENTMMGIEFLWGGPVYLETSIPVGTEKETRPAIHFLDPSAGASGTTATPVTREKIKWQRVCYIMDKRKLNRREVA</sequence>
<reference evidence="2 3" key="1">
    <citation type="submission" date="2011-09" db="EMBL/GenBank/DDBJ databases">
        <authorList>
            <consortium name="US DOE Joint Genome Institute (JGI-PGF)"/>
            <person name="Lucas S."/>
            <person name="Han J."/>
            <person name="Lapidus A."/>
            <person name="Cheng J.-F."/>
            <person name="Goodwin L."/>
            <person name="Pitluck S."/>
            <person name="Peters L."/>
            <person name="Land M.L."/>
            <person name="Hauser L."/>
            <person name="Orellana R."/>
            <person name="Lovley D."/>
            <person name="Woyke T.J."/>
        </authorList>
    </citation>
    <scope>NUCLEOTIDE SEQUENCE [LARGE SCALE GENOMIC DNA]</scope>
    <source>
        <strain evidence="2 3">2ac9</strain>
    </source>
</reference>
<proteinExistence type="predicted"/>
<evidence type="ECO:0000313" key="3">
    <source>
        <dbReference type="Proteomes" id="UP000005778"/>
    </source>
</evidence>
<dbReference type="Pfam" id="PF04293">
    <property type="entry name" value="SpoVR"/>
    <property type="match status" value="1"/>
</dbReference>
<gene>
    <name evidence="2" type="ORF">DespoDRAFT_03271</name>
</gene>
<dbReference type="EMBL" id="CM001488">
    <property type="protein sequence ID" value="EIM65049.1"/>
    <property type="molecule type" value="Genomic_DNA"/>
</dbReference>
<dbReference type="OrthoDB" id="9784270at2"/>
<dbReference type="InterPro" id="IPR007390">
    <property type="entry name" value="Spore_V_R"/>
</dbReference>
<evidence type="ECO:0000313" key="2">
    <source>
        <dbReference type="EMBL" id="EIM65049.1"/>
    </source>
</evidence>
<keyword evidence="3" id="KW-1185">Reference proteome</keyword>
<dbReference type="Proteomes" id="UP000005778">
    <property type="component" value="Chromosome"/>
</dbReference>
<evidence type="ECO:0000259" key="1">
    <source>
        <dbReference type="Pfam" id="PF04293"/>
    </source>
</evidence>
<dbReference type="RefSeq" id="WP_004074839.1">
    <property type="nucleotide sequence ID" value="NZ_CM001488.1"/>
</dbReference>
<name>I5B6D6_9BACT</name>
<dbReference type="PANTHER" id="PTHR30029:SF2">
    <property type="entry name" value="STAGE V SPORULATION PROTEIN R"/>
    <property type="match status" value="1"/>
</dbReference>
<dbReference type="AlphaFoldDB" id="I5B6D6"/>
<protein>
    <recommendedName>
        <fullName evidence="1">SpoVR protein-like N-terminal domain-containing protein</fullName>
    </recommendedName>
</protein>
<dbReference type="STRING" id="879212.DespoDRAFT_03271"/>
<dbReference type="InterPro" id="IPR056174">
    <property type="entry name" value="SpoVR_N"/>
</dbReference>
<dbReference type="HOGENOM" id="CLU_010179_1_0_7"/>
<dbReference type="PANTHER" id="PTHR30029">
    <property type="entry name" value="STAGE V SPORULATION PROTEIN R"/>
    <property type="match status" value="1"/>
</dbReference>
<reference evidence="2 3" key="2">
    <citation type="submission" date="2012-02" db="EMBL/GenBank/DDBJ databases">
        <title>Improved High-Quality Draft sequence of Desulfobacter postgatei 2ac9.</title>
        <authorList>
            <consortium name="US DOE Joint Genome Institute"/>
            <person name="Lucas S."/>
            <person name="Han J."/>
            <person name="Lapidus A."/>
            <person name="Cheng J.-F."/>
            <person name="Goodwin L."/>
            <person name="Pitluck S."/>
            <person name="Peters L."/>
            <person name="Ovchinnikova G."/>
            <person name="Held B."/>
            <person name="Detter J.C."/>
            <person name="Han C."/>
            <person name="Tapia R."/>
            <person name="Land M."/>
            <person name="Hauser L."/>
            <person name="Kyrpides N."/>
            <person name="Ivanova N."/>
            <person name="Pagani I."/>
            <person name="Orellana R."/>
            <person name="Lovley D."/>
            <person name="Woyke T."/>
        </authorList>
    </citation>
    <scope>NUCLEOTIDE SEQUENCE [LARGE SCALE GENOMIC DNA]</scope>
    <source>
        <strain evidence="2 3">2ac9</strain>
    </source>
</reference>
<accession>I5B6D6</accession>
<organism evidence="2 3">
    <name type="scientific">Desulfobacter postgatei 2ac9</name>
    <dbReference type="NCBI Taxonomy" id="879212"/>
    <lineage>
        <taxon>Bacteria</taxon>
        <taxon>Pseudomonadati</taxon>
        <taxon>Thermodesulfobacteriota</taxon>
        <taxon>Desulfobacteria</taxon>
        <taxon>Desulfobacterales</taxon>
        <taxon>Desulfobacteraceae</taxon>
        <taxon>Desulfobacter</taxon>
    </lineage>
</organism>
<feature type="domain" description="SpoVR protein-like N-terminal" evidence="1">
    <location>
        <begin position="6"/>
        <end position="426"/>
    </location>
</feature>
<dbReference type="eggNOG" id="COG2719">
    <property type="taxonomic scope" value="Bacteria"/>
</dbReference>